<dbReference type="InterPro" id="IPR006442">
    <property type="entry name" value="Antitoxin_Phd/YefM"/>
</dbReference>
<dbReference type="Pfam" id="PF02604">
    <property type="entry name" value="PhdYeFM_antitox"/>
    <property type="match status" value="1"/>
</dbReference>
<gene>
    <name evidence="3" type="ORF">AVDCRST_MAG81-1149</name>
</gene>
<dbReference type="SUPFAM" id="SSF143120">
    <property type="entry name" value="YefM-like"/>
    <property type="match status" value="1"/>
</dbReference>
<dbReference type="EMBL" id="CADCWO010000067">
    <property type="protein sequence ID" value="CAA9566758.1"/>
    <property type="molecule type" value="Genomic_DNA"/>
</dbReference>
<sequence>MTESLPQYSIAQARDQLTQLVHTAEQGSSIEITRRGKRVAVIVSAEEYDRLASPKSDFWTSLVNFRERLVEDSVDIDPDEVFKDVRDRSSGREVNL</sequence>
<evidence type="ECO:0000256" key="1">
    <source>
        <dbReference type="ARBA" id="ARBA00009981"/>
    </source>
</evidence>
<name>A0A6J4V387_9CYAN</name>
<proteinExistence type="inferred from homology"/>
<dbReference type="Gene3D" id="3.40.1620.10">
    <property type="entry name" value="YefM-like domain"/>
    <property type="match status" value="1"/>
</dbReference>
<dbReference type="InterPro" id="IPR036165">
    <property type="entry name" value="YefM-like_sf"/>
</dbReference>
<reference evidence="3" key="1">
    <citation type="submission" date="2020-02" db="EMBL/GenBank/DDBJ databases">
        <authorList>
            <person name="Meier V. D."/>
        </authorList>
    </citation>
    <scope>NUCLEOTIDE SEQUENCE</scope>
    <source>
        <strain evidence="3">AVDCRST_MAG81</strain>
    </source>
</reference>
<comment type="similarity">
    <text evidence="1 2">Belongs to the phD/YefM antitoxin family.</text>
</comment>
<protein>
    <recommendedName>
        <fullName evidence="2">Antitoxin</fullName>
    </recommendedName>
</protein>
<organism evidence="3">
    <name type="scientific">uncultured Synechococcales cyanobacterium</name>
    <dbReference type="NCBI Taxonomy" id="1936017"/>
    <lineage>
        <taxon>Bacteria</taxon>
        <taxon>Bacillati</taxon>
        <taxon>Cyanobacteriota</taxon>
        <taxon>Cyanophyceae</taxon>
        <taxon>Synechococcales</taxon>
        <taxon>environmental samples</taxon>
    </lineage>
</organism>
<dbReference type="NCBIfam" id="TIGR01552">
    <property type="entry name" value="phd_fam"/>
    <property type="match status" value="1"/>
</dbReference>
<dbReference type="AlphaFoldDB" id="A0A6J4V387"/>
<accession>A0A6J4V387</accession>
<evidence type="ECO:0000256" key="2">
    <source>
        <dbReference type="RuleBase" id="RU362080"/>
    </source>
</evidence>
<evidence type="ECO:0000313" key="3">
    <source>
        <dbReference type="EMBL" id="CAA9566758.1"/>
    </source>
</evidence>
<comment type="function">
    <text evidence="2">Antitoxin component of a type II toxin-antitoxin (TA) system.</text>
</comment>